<dbReference type="GO" id="GO:0019441">
    <property type="term" value="P:L-tryptophan catabolic process to kynurenine"/>
    <property type="evidence" value="ECO:0007669"/>
    <property type="project" value="InterPro"/>
</dbReference>
<keyword evidence="6" id="KW-1185">Reference proteome</keyword>
<sequence length="229" mass="25193">MLDALRGTCAPEVFYNDVRPWFVGAKKEVSWVFEVDGSLDAEEALEGNKWLKRGEGGVWIADDISGTTAAQSTIIQALDVFLGIDAITHERPPAADGKDDQGGSKAKPQGNFLERIREYLPLAHREFFKVLAPQGLALREYIKEARDKELSEAYDAAIAALQRFRTIHVRIATLYVINQMQRAAPKGEVLGAVQTEKEARGTGGTMLMPFLKGIRDRTGESKLSGSSVE</sequence>
<evidence type="ECO:0000256" key="4">
    <source>
        <dbReference type="PIRSR" id="PIRSR600898-1"/>
    </source>
</evidence>
<evidence type="ECO:0008006" key="7">
    <source>
        <dbReference type="Google" id="ProtNLM"/>
    </source>
</evidence>
<gene>
    <name evidence="5" type="ORF">EWM64_g9285</name>
</gene>
<dbReference type="Proteomes" id="UP000298061">
    <property type="component" value="Unassembled WGS sequence"/>
</dbReference>
<proteinExistence type="inferred from homology"/>
<accession>A0A4Y9ZKZ0</accession>
<keyword evidence="4" id="KW-0349">Heme</keyword>
<evidence type="ECO:0000313" key="5">
    <source>
        <dbReference type="EMBL" id="TFY74727.1"/>
    </source>
</evidence>
<dbReference type="InterPro" id="IPR000898">
    <property type="entry name" value="Indolamine_dOase"/>
</dbReference>
<keyword evidence="3 4" id="KW-0408">Iron</keyword>
<dbReference type="PANTHER" id="PTHR28657">
    <property type="entry name" value="INDOLEAMINE 2,3-DIOXYGENASE"/>
    <property type="match status" value="1"/>
</dbReference>
<dbReference type="InterPro" id="IPR037217">
    <property type="entry name" value="Trp/Indoleamine_2_3_dOase-like"/>
</dbReference>
<dbReference type="PANTHER" id="PTHR28657:SF5">
    <property type="entry name" value="INDOLEAMINE 2,3-DIOXYGENASE"/>
    <property type="match status" value="1"/>
</dbReference>
<comment type="similarity">
    <text evidence="1">Belongs to the indoleamine 2,3-dioxygenase family.</text>
</comment>
<protein>
    <recommendedName>
        <fullName evidence="7">Indoleamine 2,3-dioxygenase</fullName>
    </recommendedName>
</protein>
<dbReference type="Pfam" id="PF01231">
    <property type="entry name" value="IDO"/>
    <property type="match status" value="1"/>
</dbReference>
<evidence type="ECO:0000256" key="3">
    <source>
        <dbReference type="ARBA" id="ARBA00023004"/>
    </source>
</evidence>
<organism evidence="5 6">
    <name type="scientific">Hericium alpestre</name>
    <dbReference type="NCBI Taxonomy" id="135208"/>
    <lineage>
        <taxon>Eukaryota</taxon>
        <taxon>Fungi</taxon>
        <taxon>Dikarya</taxon>
        <taxon>Basidiomycota</taxon>
        <taxon>Agaricomycotina</taxon>
        <taxon>Agaricomycetes</taxon>
        <taxon>Russulales</taxon>
        <taxon>Hericiaceae</taxon>
        <taxon>Hericium</taxon>
    </lineage>
</organism>
<dbReference type="GO" id="GO:0034354">
    <property type="term" value="P:'de novo' NAD+ biosynthetic process from L-tryptophan"/>
    <property type="evidence" value="ECO:0007669"/>
    <property type="project" value="TreeGrafter"/>
</dbReference>
<name>A0A4Y9ZKZ0_9AGAM</name>
<dbReference type="OrthoDB" id="540174at2759"/>
<dbReference type="SUPFAM" id="SSF140959">
    <property type="entry name" value="Indolic compounds 2,3-dioxygenase-like"/>
    <property type="match status" value="1"/>
</dbReference>
<dbReference type="GO" id="GO:0033754">
    <property type="term" value="F:indoleamine 2,3-dioxygenase activity"/>
    <property type="evidence" value="ECO:0007669"/>
    <property type="project" value="TreeGrafter"/>
</dbReference>
<feature type="binding site" description="proximal binding residue" evidence="4">
    <location>
        <position position="168"/>
    </location>
    <ligand>
        <name>heme b</name>
        <dbReference type="ChEBI" id="CHEBI:60344"/>
    </ligand>
    <ligandPart>
        <name>Fe</name>
        <dbReference type="ChEBI" id="CHEBI:18248"/>
    </ligandPart>
</feature>
<dbReference type="Gene3D" id="1.20.58.480">
    <property type="match status" value="1"/>
</dbReference>
<dbReference type="STRING" id="135208.A0A4Y9ZKZ0"/>
<reference evidence="5 6" key="1">
    <citation type="submission" date="2019-02" db="EMBL/GenBank/DDBJ databases">
        <title>Genome sequencing of the rare red list fungi Hericium alpestre (H. flagellum).</title>
        <authorList>
            <person name="Buettner E."/>
            <person name="Kellner H."/>
        </authorList>
    </citation>
    <scope>NUCLEOTIDE SEQUENCE [LARGE SCALE GENOMIC DNA]</scope>
    <source>
        <strain evidence="5 6">DSM 108284</strain>
    </source>
</reference>
<evidence type="ECO:0000313" key="6">
    <source>
        <dbReference type="Proteomes" id="UP000298061"/>
    </source>
</evidence>
<comment type="caution">
    <text evidence="5">The sequence shown here is derived from an EMBL/GenBank/DDBJ whole genome shotgun (WGS) entry which is preliminary data.</text>
</comment>
<dbReference type="AlphaFoldDB" id="A0A4Y9ZKZ0"/>
<evidence type="ECO:0000256" key="2">
    <source>
        <dbReference type="ARBA" id="ARBA00022723"/>
    </source>
</evidence>
<dbReference type="GO" id="GO:0046872">
    <property type="term" value="F:metal ion binding"/>
    <property type="evidence" value="ECO:0007669"/>
    <property type="project" value="UniProtKB-KW"/>
</dbReference>
<dbReference type="EMBL" id="SFCI01001912">
    <property type="protein sequence ID" value="TFY74727.1"/>
    <property type="molecule type" value="Genomic_DNA"/>
</dbReference>
<dbReference type="GO" id="GO:0005737">
    <property type="term" value="C:cytoplasm"/>
    <property type="evidence" value="ECO:0007669"/>
    <property type="project" value="TreeGrafter"/>
</dbReference>
<evidence type="ECO:0000256" key="1">
    <source>
        <dbReference type="ARBA" id="ARBA00007119"/>
    </source>
</evidence>
<keyword evidence="2 4" id="KW-0479">Metal-binding</keyword>
<dbReference type="GO" id="GO:0020037">
    <property type="term" value="F:heme binding"/>
    <property type="evidence" value="ECO:0007669"/>
    <property type="project" value="InterPro"/>
</dbReference>